<name>A0AAN7NYV9_9COLE</name>
<accession>A0AAN7NYV9</accession>
<proteinExistence type="predicted"/>
<protein>
    <submittedName>
        <fullName evidence="1">Uncharacterized protein</fullName>
    </submittedName>
</protein>
<evidence type="ECO:0000313" key="1">
    <source>
        <dbReference type="EMBL" id="KAK4871931.1"/>
    </source>
</evidence>
<keyword evidence="2" id="KW-1185">Reference proteome</keyword>
<dbReference type="AlphaFoldDB" id="A0AAN7NYV9"/>
<comment type="caution">
    <text evidence="1">The sequence shown here is derived from an EMBL/GenBank/DDBJ whole genome shotgun (WGS) entry which is preliminary data.</text>
</comment>
<organism evidence="1 2">
    <name type="scientific">Aquatica leii</name>
    <dbReference type="NCBI Taxonomy" id="1421715"/>
    <lineage>
        <taxon>Eukaryota</taxon>
        <taxon>Metazoa</taxon>
        <taxon>Ecdysozoa</taxon>
        <taxon>Arthropoda</taxon>
        <taxon>Hexapoda</taxon>
        <taxon>Insecta</taxon>
        <taxon>Pterygota</taxon>
        <taxon>Neoptera</taxon>
        <taxon>Endopterygota</taxon>
        <taxon>Coleoptera</taxon>
        <taxon>Polyphaga</taxon>
        <taxon>Elateriformia</taxon>
        <taxon>Elateroidea</taxon>
        <taxon>Lampyridae</taxon>
        <taxon>Luciolinae</taxon>
        <taxon>Aquatica</taxon>
    </lineage>
</organism>
<dbReference type="Proteomes" id="UP001353858">
    <property type="component" value="Unassembled WGS sequence"/>
</dbReference>
<gene>
    <name evidence="1" type="ORF">RN001_016055</name>
</gene>
<reference evidence="2" key="1">
    <citation type="submission" date="2023-01" db="EMBL/GenBank/DDBJ databases">
        <title>Key to firefly adult light organ development and bioluminescence: homeobox transcription factors regulate luciferase expression and transportation to peroxisome.</title>
        <authorList>
            <person name="Fu X."/>
        </authorList>
    </citation>
    <scope>NUCLEOTIDE SEQUENCE [LARGE SCALE GENOMIC DNA]</scope>
</reference>
<dbReference type="EMBL" id="JARPUR010000008">
    <property type="protein sequence ID" value="KAK4871931.1"/>
    <property type="molecule type" value="Genomic_DNA"/>
</dbReference>
<evidence type="ECO:0000313" key="2">
    <source>
        <dbReference type="Proteomes" id="UP001353858"/>
    </source>
</evidence>
<sequence>MCVVQFNNSIQNILAGHTSAASAAVTPINANSNFSKCQLRRLHRRNQRLQRMFTDLRRERNQGLVHAIGWLGRHLVPGHALGLNKPLHQIFREFFSKEQGENEPTDVFVTSARALLTRLPSTPELHQTHQIDMIYGLLNW</sequence>